<reference evidence="2" key="1">
    <citation type="submission" date="2019-04" db="EMBL/GenBank/DDBJ databases">
        <title>Complete genome sequence of Pseudomonas veronii strain PVy, a versatile degrader capable of using multiple contaminants as sole carbon sources.</title>
        <authorList>
            <person name="Lopez-Echartea E."/>
            <person name="Ridl J."/>
            <person name="Pajer P."/>
            <person name="Strejcek M."/>
            <person name="Suman J."/>
            <person name="Uhlik O."/>
        </authorList>
    </citation>
    <scope>NUCLEOTIDE SEQUENCE [LARGE SCALE GENOMIC DNA]</scope>
    <source>
        <strain evidence="2">Pvy</strain>
    </source>
</reference>
<proteinExistence type="predicted"/>
<evidence type="ECO:0000313" key="2">
    <source>
        <dbReference type="Proteomes" id="UP000298274"/>
    </source>
</evidence>
<dbReference type="Proteomes" id="UP000298274">
    <property type="component" value="Chromosome"/>
</dbReference>
<accession>A0A4P7YCA1</accession>
<dbReference type="EMBL" id="CP039631">
    <property type="protein sequence ID" value="QCG68188.1"/>
    <property type="molecule type" value="Genomic_DNA"/>
</dbReference>
<protein>
    <submittedName>
        <fullName evidence="1">Uncharacterized protein</fullName>
    </submittedName>
</protein>
<name>A0A4P7YCA1_PSEVE</name>
<gene>
    <name evidence="1" type="ORF">E4167_30025</name>
</gene>
<dbReference type="RefSeq" id="WP_046481849.1">
    <property type="nucleotide sequence ID" value="NZ_CP039631.3"/>
</dbReference>
<evidence type="ECO:0000313" key="1">
    <source>
        <dbReference type="EMBL" id="QCG68188.1"/>
    </source>
</evidence>
<sequence length="97" mass="10414">MAALHGLGVIMQLAVLLVMSKQNSSFIQQSMLFPWLNVLGGVTFGPWSAAIPAFSSLPRCDAIWRSLALRDSSVTRCGSYPVGCGKRLTAGPRSTFL</sequence>
<dbReference type="AlphaFoldDB" id="A0A4P7YCA1"/>
<organism evidence="1 2">
    <name type="scientific">Pseudomonas veronii</name>
    <dbReference type="NCBI Taxonomy" id="76761"/>
    <lineage>
        <taxon>Bacteria</taxon>
        <taxon>Pseudomonadati</taxon>
        <taxon>Pseudomonadota</taxon>
        <taxon>Gammaproteobacteria</taxon>
        <taxon>Pseudomonadales</taxon>
        <taxon>Pseudomonadaceae</taxon>
        <taxon>Pseudomonas</taxon>
    </lineage>
</organism>